<reference evidence="4" key="1">
    <citation type="submission" date="2015-11" db="EMBL/GenBank/DDBJ databases">
        <title>De novo transcriptome assembly of four potential Pierce s Disease insect vectors from Arizona vineyards.</title>
        <authorList>
            <person name="Tassone E.E."/>
        </authorList>
    </citation>
    <scope>NUCLEOTIDE SEQUENCE</scope>
</reference>
<accession>A0A1B6KPI9</accession>
<dbReference type="InterPro" id="IPR000504">
    <property type="entry name" value="RRM_dom"/>
</dbReference>
<dbReference type="Gene3D" id="3.30.70.330">
    <property type="match status" value="3"/>
</dbReference>
<evidence type="ECO:0000259" key="3">
    <source>
        <dbReference type="PROSITE" id="PS50102"/>
    </source>
</evidence>
<gene>
    <name evidence="4" type="ORF">g.10263</name>
</gene>
<evidence type="ECO:0000256" key="2">
    <source>
        <dbReference type="PROSITE-ProRule" id="PRU00176"/>
    </source>
</evidence>
<evidence type="ECO:0000256" key="1">
    <source>
        <dbReference type="ARBA" id="ARBA00022884"/>
    </source>
</evidence>
<dbReference type="PANTHER" id="PTHR48027">
    <property type="entry name" value="HETEROGENEOUS NUCLEAR RIBONUCLEOPROTEIN 87F-RELATED"/>
    <property type="match status" value="1"/>
</dbReference>
<dbReference type="Pfam" id="PF00076">
    <property type="entry name" value="RRM_1"/>
    <property type="match status" value="3"/>
</dbReference>
<feature type="domain" description="RRM" evidence="3">
    <location>
        <begin position="371"/>
        <end position="443"/>
    </location>
</feature>
<dbReference type="EMBL" id="GEBQ01026617">
    <property type="protein sequence ID" value="JAT13360.1"/>
    <property type="molecule type" value="Transcribed_RNA"/>
</dbReference>
<feature type="domain" description="RRM" evidence="3">
    <location>
        <begin position="10"/>
        <end position="89"/>
    </location>
</feature>
<dbReference type="InterPro" id="IPR052462">
    <property type="entry name" value="SLIRP/GR-RBP-like"/>
</dbReference>
<protein>
    <recommendedName>
        <fullName evidence="3">RRM domain-containing protein</fullName>
    </recommendedName>
</protein>
<dbReference type="PROSITE" id="PS50102">
    <property type="entry name" value="RRM"/>
    <property type="match status" value="3"/>
</dbReference>
<evidence type="ECO:0000313" key="4">
    <source>
        <dbReference type="EMBL" id="JAT13360.1"/>
    </source>
</evidence>
<dbReference type="AlphaFoldDB" id="A0A1B6KPI9"/>
<keyword evidence="1 2" id="KW-0694">RNA-binding</keyword>
<dbReference type="GO" id="GO:0003723">
    <property type="term" value="F:RNA binding"/>
    <property type="evidence" value="ECO:0007669"/>
    <property type="project" value="UniProtKB-UniRule"/>
</dbReference>
<dbReference type="SUPFAM" id="SSF54928">
    <property type="entry name" value="RNA-binding domain, RBD"/>
    <property type="match status" value="3"/>
</dbReference>
<sequence>MAESLYPPHSRLFVACDQDTTEEELTGAFQNYGSVQNVNLCRDRTTGKPKGFAFVQFDKTSEAAVAMEAVNGTNIGQSDRPVRVTVALSKEQSGSSISTDPYQFHRLFLVVPKTFTEDDLHQHFSQFGSIDNLSILKDRETKENKGYAYVKFKKFSDAARAFENCDRSYKVVFAKPREQSGTKRLAERETLRTEPVSACTHLEENPEGYTSLWAQVSMELPVEQVEWLFDIPPGLKFVRFFNEPPFRGFDDVYTRKVLVRYDSPGTAAYALRKLDGFKYPAGSQVRVKPDYQYPERMSGADRQRQKPHSISDLMQQVENLTKSLSEATQLINSAGLTAPFSNSAKQLETFRCSAKLPPPQPLAPPNSTTKERLFMVCEPGLPPQDALWDVFGRFGNLIELYILNGKNCGYAKYSDSTSANKAMLALNGQDLYRMKLKVMIAEPQRGEDHKRPRTNLN</sequence>
<name>A0A1B6KPI9_9HEMI</name>
<dbReference type="InterPro" id="IPR035979">
    <property type="entry name" value="RBD_domain_sf"/>
</dbReference>
<feature type="domain" description="RRM" evidence="3">
    <location>
        <begin position="111"/>
        <end position="176"/>
    </location>
</feature>
<dbReference type="InterPro" id="IPR012677">
    <property type="entry name" value="Nucleotide-bd_a/b_plait_sf"/>
</dbReference>
<dbReference type="SMART" id="SM00360">
    <property type="entry name" value="RRM"/>
    <property type="match status" value="3"/>
</dbReference>
<proteinExistence type="predicted"/>
<organism evidence="4">
    <name type="scientific">Graphocephala atropunctata</name>
    <dbReference type="NCBI Taxonomy" id="36148"/>
    <lineage>
        <taxon>Eukaryota</taxon>
        <taxon>Metazoa</taxon>
        <taxon>Ecdysozoa</taxon>
        <taxon>Arthropoda</taxon>
        <taxon>Hexapoda</taxon>
        <taxon>Insecta</taxon>
        <taxon>Pterygota</taxon>
        <taxon>Neoptera</taxon>
        <taxon>Paraneoptera</taxon>
        <taxon>Hemiptera</taxon>
        <taxon>Auchenorrhyncha</taxon>
        <taxon>Membracoidea</taxon>
        <taxon>Cicadellidae</taxon>
        <taxon>Cicadellinae</taxon>
        <taxon>Cicadellini</taxon>
        <taxon>Graphocephala</taxon>
    </lineage>
</organism>